<evidence type="ECO:0000259" key="3">
    <source>
        <dbReference type="Pfam" id="PF26575"/>
    </source>
</evidence>
<evidence type="ECO:0000256" key="2">
    <source>
        <dbReference type="ARBA" id="ARBA00023125"/>
    </source>
</evidence>
<accession>A0A5J6NA23</accession>
<dbReference type="GO" id="GO:0003700">
    <property type="term" value="F:DNA-binding transcription factor activity"/>
    <property type="evidence" value="ECO:0007669"/>
    <property type="project" value="InterPro"/>
</dbReference>
<name>A0A5J6NA23_CYMEN</name>
<organism evidence="4">
    <name type="scientific">Cymbidium ensifolium</name>
    <name type="common">Orchid</name>
    <name type="synonym">Epidendrum ensifolium</name>
    <dbReference type="NCBI Taxonomy" id="78740"/>
    <lineage>
        <taxon>Eukaryota</taxon>
        <taxon>Viridiplantae</taxon>
        <taxon>Streptophyta</taxon>
        <taxon>Embryophyta</taxon>
        <taxon>Tracheophyta</taxon>
        <taxon>Spermatophyta</taxon>
        <taxon>Magnoliopsida</taxon>
        <taxon>Liliopsida</taxon>
        <taxon>Asparagales</taxon>
        <taxon>Orchidaceae</taxon>
        <taxon>Epidendroideae</taxon>
        <taxon>Cymbidieae</taxon>
        <taxon>Cymbidiinae</taxon>
        <taxon>Cymbidium</taxon>
    </lineage>
</organism>
<evidence type="ECO:0000313" key="4">
    <source>
        <dbReference type="EMBL" id="QEX51389.1"/>
    </source>
</evidence>
<dbReference type="EMBL" id="MK861844">
    <property type="protein sequence ID" value="QEX51389.1"/>
    <property type="molecule type" value="mRNA"/>
</dbReference>
<dbReference type="PANTHER" id="PTHR31003:SF3">
    <property type="entry name" value="HOMEODOMAIN-LIKE SUPERFAMILY PROTEIN-RELATED"/>
    <property type="match status" value="1"/>
</dbReference>
<sequence length="155" mass="18328">MESLIPDLGFDLKLLTKKTISCFLKNEMELKDFVSLLEEERRKIEAFKRELPLCMILVNDVIDELKLEVEQFQNSDCVIEEFIPLKARSDDDKEEQEEVKLEDGMEKRDWMSSAQLWNENCSDESVNIKKDSYEAIYLKKQLLFLFFFVSLILSI</sequence>
<dbReference type="Pfam" id="PF26575">
    <property type="entry name" value="HHO5_N"/>
    <property type="match status" value="1"/>
</dbReference>
<dbReference type="GO" id="GO:0005634">
    <property type="term" value="C:nucleus"/>
    <property type="evidence" value="ECO:0007669"/>
    <property type="project" value="UniProtKB-SubCell"/>
</dbReference>
<dbReference type="AlphaFoldDB" id="A0A5J6NA23"/>
<dbReference type="GO" id="GO:0003677">
    <property type="term" value="F:DNA binding"/>
    <property type="evidence" value="ECO:0007669"/>
    <property type="project" value="UniProtKB-KW"/>
</dbReference>
<evidence type="ECO:0000256" key="1">
    <source>
        <dbReference type="ARBA" id="ARBA00004123"/>
    </source>
</evidence>
<dbReference type="InterPro" id="IPR058673">
    <property type="entry name" value="HHO5-like_N"/>
</dbReference>
<dbReference type="PANTHER" id="PTHR31003">
    <property type="entry name" value="MYB FAMILY TRANSCRIPTION FACTOR"/>
    <property type="match status" value="1"/>
</dbReference>
<proteinExistence type="evidence at transcript level"/>
<dbReference type="InterPro" id="IPR044787">
    <property type="entry name" value="HHO5-like"/>
</dbReference>
<feature type="domain" description="HHO5-like N-terminal" evidence="3">
    <location>
        <begin position="13"/>
        <end position="69"/>
    </location>
</feature>
<reference evidence="4" key="1">
    <citation type="journal article" date="2015" name="PLoS ONE">
        <title>Digital Gene Expression Analysis Based on De Novo Transcriptome Assembly Reveals New Genes Associated with Floral Organ Differentiation of the Orchid Plant Cymbidium ensifolium.</title>
        <authorList>
            <person name="Yang F."/>
            <person name="Zhu G."/>
        </authorList>
    </citation>
    <scope>NUCLEOTIDE SEQUENCE</scope>
</reference>
<protein>
    <submittedName>
        <fullName evidence="4">Myb family transcription factor EFM-like isoform X7</fullName>
    </submittedName>
</protein>
<keyword evidence="2" id="KW-0238">DNA-binding</keyword>
<comment type="subcellular location">
    <subcellularLocation>
        <location evidence="1">Nucleus</location>
    </subcellularLocation>
</comment>